<evidence type="ECO:0000313" key="4">
    <source>
        <dbReference type="Proteomes" id="UP000189443"/>
    </source>
</evidence>
<dbReference type="InterPro" id="IPR000600">
    <property type="entry name" value="ROK"/>
</dbReference>
<sequence>MAAAEHRHGAARRRTGPRGHGATGPRGHGATGTHCAWSCPRAWAPVLILDNQVRHGLTGNAGHLGHISVDFDGEPCPCGASGCPEGVASGMAITRHAAVSWPSPAHGARRCGPRSEASLAAGHRKYGGVPRRGPAAERVSATSSDDGFGRWFLASVGVM</sequence>
<accession>A0A1S6J329</accession>
<dbReference type="Gene3D" id="3.30.420.40">
    <property type="match status" value="1"/>
</dbReference>
<dbReference type="EMBL" id="CP019724">
    <property type="protein sequence ID" value="AQS66182.1"/>
    <property type="molecule type" value="Genomic_DNA"/>
</dbReference>
<feature type="compositionally biased region" description="Gly residues" evidence="2">
    <location>
        <begin position="18"/>
        <end position="30"/>
    </location>
</feature>
<dbReference type="PANTHER" id="PTHR18964:SF169">
    <property type="entry name" value="N-ACETYLMANNOSAMINE KINASE"/>
    <property type="match status" value="1"/>
</dbReference>
<dbReference type="AlphaFoldDB" id="A0A1S6J329"/>
<feature type="region of interest" description="Disordered" evidence="2">
    <location>
        <begin position="1"/>
        <end position="31"/>
    </location>
</feature>
<organism evidence="3 4">
    <name type="scientific">Streptomyces pactum</name>
    <dbReference type="NCBI Taxonomy" id="68249"/>
    <lineage>
        <taxon>Bacteria</taxon>
        <taxon>Bacillati</taxon>
        <taxon>Actinomycetota</taxon>
        <taxon>Actinomycetes</taxon>
        <taxon>Kitasatosporales</taxon>
        <taxon>Streptomycetaceae</taxon>
        <taxon>Streptomyces</taxon>
    </lineage>
</organism>
<dbReference type="InterPro" id="IPR043129">
    <property type="entry name" value="ATPase_NBD"/>
</dbReference>
<dbReference type="PANTHER" id="PTHR18964">
    <property type="entry name" value="ROK (REPRESSOR, ORF, KINASE) FAMILY"/>
    <property type="match status" value="1"/>
</dbReference>
<proteinExistence type="inferred from homology"/>
<evidence type="ECO:0000313" key="3">
    <source>
        <dbReference type="EMBL" id="AQS66182.1"/>
    </source>
</evidence>
<dbReference type="RefSeq" id="WP_409350934.1">
    <property type="nucleotide sequence ID" value="NZ_CP019724.1"/>
</dbReference>
<protein>
    <recommendedName>
        <fullName evidence="5">ROK family protein</fullName>
    </recommendedName>
</protein>
<gene>
    <name evidence="3" type="ORF">B1H29_03820</name>
</gene>
<dbReference type="KEGG" id="spac:B1H29_03820"/>
<dbReference type="Proteomes" id="UP000189443">
    <property type="component" value="Chromosome"/>
</dbReference>
<evidence type="ECO:0000256" key="2">
    <source>
        <dbReference type="SAM" id="MobiDB-lite"/>
    </source>
</evidence>
<comment type="similarity">
    <text evidence="1">Belongs to the ROK (NagC/XylR) family.</text>
</comment>
<evidence type="ECO:0008006" key="5">
    <source>
        <dbReference type="Google" id="ProtNLM"/>
    </source>
</evidence>
<name>A0A1S6J329_9ACTN</name>
<evidence type="ECO:0000256" key="1">
    <source>
        <dbReference type="ARBA" id="ARBA00006479"/>
    </source>
</evidence>
<dbReference type="Pfam" id="PF00480">
    <property type="entry name" value="ROK"/>
    <property type="match status" value="1"/>
</dbReference>
<keyword evidence="4" id="KW-1185">Reference proteome</keyword>
<dbReference type="SUPFAM" id="SSF53067">
    <property type="entry name" value="Actin-like ATPase domain"/>
    <property type="match status" value="1"/>
</dbReference>
<reference evidence="3 4" key="1">
    <citation type="submission" date="2017-02" db="EMBL/GenBank/DDBJ databases">
        <title>Streptomyces pactum ACT12 Genome sequencing and assembly.</title>
        <authorList>
            <person name="Xue Q."/>
            <person name="Yan X."/>
            <person name="Jia L."/>
            <person name="Yan H."/>
        </authorList>
    </citation>
    <scope>NUCLEOTIDE SEQUENCE [LARGE SCALE GENOMIC DNA]</scope>
    <source>
        <strain evidence="3 4">ACT12</strain>
    </source>
</reference>